<proteinExistence type="predicted"/>
<dbReference type="WBParaSite" id="Hba_00198">
    <property type="protein sequence ID" value="Hba_00198"/>
    <property type="gene ID" value="Hba_00198"/>
</dbReference>
<protein>
    <submittedName>
        <fullName evidence="2">Ig-like domain-containing protein</fullName>
    </submittedName>
</protein>
<name>A0A1I7W6E2_HETBA</name>
<evidence type="ECO:0000313" key="2">
    <source>
        <dbReference type="WBParaSite" id="Hba_00198"/>
    </source>
</evidence>
<organism evidence="1 2">
    <name type="scientific">Heterorhabditis bacteriophora</name>
    <name type="common">Entomopathogenic nematode worm</name>
    <dbReference type="NCBI Taxonomy" id="37862"/>
    <lineage>
        <taxon>Eukaryota</taxon>
        <taxon>Metazoa</taxon>
        <taxon>Ecdysozoa</taxon>
        <taxon>Nematoda</taxon>
        <taxon>Chromadorea</taxon>
        <taxon>Rhabditida</taxon>
        <taxon>Rhabditina</taxon>
        <taxon>Rhabditomorpha</taxon>
        <taxon>Strongyloidea</taxon>
        <taxon>Heterorhabditidae</taxon>
        <taxon>Heterorhabditis</taxon>
    </lineage>
</organism>
<keyword evidence="1" id="KW-1185">Reference proteome</keyword>
<dbReference type="InterPro" id="IPR013783">
    <property type="entry name" value="Ig-like_fold"/>
</dbReference>
<dbReference type="Proteomes" id="UP000095283">
    <property type="component" value="Unplaced"/>
</dbReference>
<accession>A0A1I7W6E2</accession>
<reference evidence="2" key="1">
    <citation type="submission" date="2016-11" db="UniProtKB">
        <authorList>
            <consortium name="WormBaseParasite"/>
        </authorList>
    </citation>
    <scope>IDENTIFICATION</scope>
</reference>
<dbReference type="AlphaFoldDB" id="A0A1I7W6E2"/>
<evidence type="ECO:0000313" key="1">
    <source>
        <dbReference type="Proteomes" id="UP000095283"/>
    </source>
</evidence>
<sequence length="142" mass="15960">MSESSILMFPTLLCQMFNVCSRHSSPILRTDSMGSTIALLGQDVDFSCKVDNLGRHMVAFVRAGSPPRLISFDEKVITVLLSNDSKLLQSSILHTKNTSKNTEKIIFISKLNITNQTIIKFLGEYLTLGKPSSDRRDKRPRR</sequence>
<dbReference type="Gene3D" id="2.60.40.10">
    <property type="entry name" value="Immunoglobulins"/>
    <property type="match status" value="1"/>
</dbReference>